<feature type="compositionally biased region" description="Acidic residues" evidence="1">
    <location>
        <begin position="509"/>
        <end position="527"/>
    </location>
</feature>
<feature type="compositionally biased region" description="Basic residues" evidence="1">
    <location>
        <begin position="540"/>
        <end position="553"/>
    </location>
</feature>
<organism evidence="2 3">
    <name type="scientific">Leishmania lindenbergi</name>
    <dbReference type="NCBI Taxonomy" id="651832"/>
    <lineage>
        <taxon>Eukaryota</taxon>
        <taxon>Discoba</taxon>
        <taxon>Euglenozoa</taxon>
        <taxon>Kinetoplastea</taxon>
        <taxon>Metakinetoplastina</taxon>
        <taxon>Trypanosomatida</taxon>
        <taxon>Trypanosomatidae</taxon>
        <taxon>Leishmaniinae</taxon>
        <taxon>Leishmania</taxon>
    </lineage>
</organism>
<feature type="region of interest" description="Disordered" evidence="1">
    <location>
        <begin position="333"/>
        <end position="428"/>
    </location>
</feature>
<gene>
    <name evidence="2" type="ORF">Q4I31_002183</name>
</gene>
<name>A0AAW3AS93_9TRYP</name>
<keyword evidence="3" id="KW-1185">Reference proteome</keyword>
<evidence type="ECO:0000313" key="3">
    <source>
        <dbReference type="Proteomes" id="UP001500131"/>
    </source>
</evidence>
<feature type="compositionally biased region" description="Basic and acidic residues" evidence="1">
    <location>
        <begin position="491"/>
        <end position="507"/>
    </location>
</feature>
<dbReference type="Proteomes" id="UP001500131">
    <property type="component" value="Unassembled WGS sequence"/>
</dbReference>
<feature type="compositionally biased region" description="Polar residues" evidence="1">
    <location>
        <begin position="148"/>
        <end position="158"/>
    </location>
</feature>
<accession>A0AAW3AS93</accession>
<feature type="region of interest" description="Disordered" evidence="1">
    <location>
        <begin position="462"/>
        <end position="555"/>
    </location>
</feature>
<reference evidence="2 3" key="1">
    <citation type="submission" date="2024-02" db="EMBL/GenBank/DDBJ databases">
        <title>FIRST GENOME SEQUENCES OF Leishmania (Viannia) shawi, Leishmania (Viannia) lindenbergi AND Leishmania (Viannia) utingensis.</title>
        <authorList>
            <person name="Resadore F."/>
            <person name="Custodio M.G.F."/>
            <person name="Boite M.C."/>
            <person name="Cupolillo E."/>
            <person name="Ferreira G.E.M."/>
        </authorList>
    </citation>
    <scope>NUCLEOTIDE SEQUENCE [LARGE SCALE GENOMIC DNA]</scope>
    <source>
        <strain evidence="2 3">MHOM/BR/1966/M15733</strain>
    </source>
</reference>
<feature type="compositionally biased region" description="Polar residues" evidence="1">
    <location>
        <begin position="1"/>
        <end position="11"/>
    </location>
</feature>
<feature type="compositionally biased region" description="Basic and acidic residues" evidence="1">
    <location>
        <begin position="335"/>
        <end position="345"/>
    </location>
</feature>
<proteinExistence type="predicted"/>
<feature type="region of interest" description="Disordered" evidence="1">
    <location>
        <begin position="144"/>
        <end position="176"/>
    </location>
</feature>
<sequence length="897" mass="95801">MLLASASSFRGTQHGAHHHHPLTYHQSSSIYGAGGATPETSALYQSLGSINVTGSTNSNNPYIGVRMTPETTQLQPQSVAHGRSSEADPRTAVLETNTHSLSAHDTQPLELPLLRESNQYETGFREAQQRWMTAALPTQVVPLYANGSRHSNPQSSPLTAALGESNRNSSSTARTASADYGIVTNRLQELMPPAITPNESTGLEPRSTVLQREQQQQQQRPFSLPSHSGTPHEGCVRSYSPRSAAQQQRATPQQPALYISPSHAVAMSTMGSTTVSRGTSMGDTSRSHSVARGATGPLSPLSTIASTVSPVPLAEVELVPDIYNSSSLTDSIAEDEVHRQQETSRTRSPHRPCTAVGRARPRYAAHSPLSTPPPYHDVCADALNSTQTELLSDTEPRLTPASAGTSAGLLSPRQQSNHHAASACSAEDEKVHDYSDVRRPFQHSYGGASPAKEMAAHMLEEAEAPKNRQSPSAQLVPAGATNPDNDAAQAPKERDTPLRRSVDRAQVENDVEDSDKEGKGDDDDGDEGSVATADPAQTSKGKKKRRVRRNRKAKVLEDLPPVTSMKYLPPPPPPVTSVLLDLAGAASTNASSPSAFDKYYAVLLRWYTRLLADEADVVDTANARSFDATTAAAAMGAEACQILGGSYAAAGKPPSGWLLHSLHSGPISPPMGPISPTLMSNPAPAYFGGSGGNAEVHVRCPRIEQYMALCDIPAELRLALTPNTAVKLPGGNKAEATAETQVIGSATVVLPQSVKDVPSAVRWAHDLETWWFCYVFPHVAHTRHQPPATWPPPQQQQQQQQQPASMSPVGLTISHPGAGTVGYDYSYGWPTAMSQPMISHIPVAYGAHGSRVIDGTHPMIGNGISSSVYEHIPMQPQLPAPLPPMPPGYLMSIYSAY</sequence>
<evidence type="ECO:0000313" key="2">
    <source>
        <dbReference type="EMBL" id="KAL0509724.1"/>
    </source>
</evidence>
<comment type="caution">
    <text evidence="2">The sequence shown here is derived from an EMBL/GenBank/DDBJ whole genome shotgun (WGS) entry which is preliminary data.</text>
</comment>
<feature type="compositionally biased region" description="Low complexity" evidence="1">
    <location>
        <begin position="165"/>
        <end position="176"/>
    </location>
</feature>
<dbReference type="AlphaFoldDB" id="A0AAW3AS93"/>
<feature type="compositionally biased region" description="Low complexity" evidence="1">
    <location>
        <begin position="237"/>
        <end position="254"/>
    </location>
</feature>
<evidence type="ECO:0000256" key="1">
    <source>
        <dbReference type="SAM" id="MobiDB-lite"/>
    </source>
</evidence>
<protein>
    <submittedName>
        <fullName evidence="2">Uncharacterized protein</fullName>
    </submittedName>
</protein>
<feature type="region of interest" description="Disordered" evidence="1">
    <location>
        <begin position="190"/>
        <end position="254"/>
    </location>
</feature>
<feature type="region of interest" description="Disordered" evidence="1">
    <location>
        <begin position="1"/>
        <end position="20"/>
    </location>
</feature>
<feature type="region of interest" description="Disordered" evidence="1">
    <location>
        <begin position="784"/>
        <end position="809"/>
    </location>
</feature>
<feature type="compositionally biased region" description="Polar residues" evidence="1">
    <location>
        <begin position="271"/>
        <end position="288"/>
    </location>
</feature>
<feature type="region of interest" description="Disordered" evidence="1">
    <location>
        <begin position="271"/>
        <end position="297"/>
    </location>
</feature>
<dbReference type="EMBL" id="JBAMZK010000015">
    <property type="protein sequence ID" value="KAL0509724.1"/>
    <property type="molecule type" value="Genomic_DNA"/>
</dbReference>
<feature type="compositionally biased region" description="Low complexity" evidence="1">
    <location>
        <begin position="211"/>
        <end position="220"/>
    </location>
</feature>